<reference evidence="1 2" key="2">
    <citation type="submission" date="2019-05" db="EMBL/GenBank/DDBJ databases">
        <authorList>
            <person name="Lianzixin W."/>
        </authorList>
    </citation>
    <scope>NUCLEOTIDE SEQUENCE [LARGE SCALE GENOMIC DNA]</scope>
    <source>
        <strain evidence="1 2">EC11</strain>
    </source>
</reference>
<accession>A0ABX0IUU8</accession>
<dbReference type="PIRSF" id="PIRSF032285">
    <property type="entry name" value="UCP032285"/>
    <property type="match status" value="1"/>
</dbReference>
<dbReference type="Proteomes" id="UP000817854">
    <property type="component" value="Unassembled WGS sequence"/>
</dbReference>
<evidence type="ECO:0000313" key="2">
    <source>
        <dbReference type="Proteomes" id="UP000817854"/>
    </source>
</evidence>
<evidence type="ECO:0000313" key="1">
    <source>
        <dbReference type="EMBL" id="NHN25856.1"/>
    </source>
</evidence>
<dbReference type="EMBL" id="VEVQ02000005">
    <property type="protein sequence ID" value="NHN25856.1"/>
    <property type="molecule type" value="Genomic_DNA"/>
</dbReference>
<gene>
    <name evidence="1" type="ORF">FIA58_009235</name>
</gene>
<dbReference type="RefSeq" id="WP_140962195.1">
    <property type="nucleotide sequence ID" value="NZ_VEVQ02000005.1"/>
</dbReference>
<comment type="caution">
    <text evidence="1">The sequence shown here is derived from an EMBL/GenBank/DDBJ whole genome shotgun (WGS) entry which is preliminary data.</text>
</comment>
<keyword evidence="2" id="KW-1185">Reference proteome</keyword>
<dbReference type="Pfam" id="PF08877">
    <property type="entry name" value="MepB-like"/>
    <property type="match status" value="1"/>
</dbReference>
<dbReference type="Gene3D" id="3.40.1350.140">
    <property type="entry name" value="MepB-like"/>
    <property type="match status" value="1"/>
</dbReference>
<proteinExistence type="predicted"/>
<protein>
    <submittedName>
        <fullName evidence="1">MepB family protein</fullName>
    </submittedName>
</protein>
<sequence>MIDSELLTLENNIYKNCSLKITNVTSHDESKQYCACSFSLNDNKVIFRKSKITPKKQGQFVTFWKRSEIGPIQPYHENDDFDFFVVNSSSENNFGQFIFPKSILIQKGIITSNNKEGKRAFRVYPIWEKVINKQAIKTQSWQKDYFIILSNSMDFNSLKKMYTI</sequence>
<reference evidence="2" key="1">
    <citation type="submission" date="2019-05" db="EMBL/GenBank/DDBJ databases">
        <title>Flavobacterium profundi sp. nov., isolated from a deep-sea seamount.</title>
        <authorList>
            <person name="Zhang D.-C."/>
        </authorList>
    </citation>
    <scope>NUCLEOTIDE SEQUENCE [LARGE SCALE GENOMIC DNA]</scope>
    <source>
        <strain evidence="2">EC11</strain>
    </source>
</reference>
<name>A0ABX0IUU8_9FLAO</name>
<dbReference type="InterPro" id="IPR038231">
    <property type="entry name" value="MepB-like_sf"/>
</dbReference>
<dbReference type="InterPro" id="IPR011235">
    <property type="entry name" value="MepB-like"/>
</dbReference>
<reference evidence="1 2" key="3">
    <citation type="submission" date="2020-02" db="EMBL/GenBank/DDBJ databases">
        <title>Flavobacterium profundi sp. nov., isolated from a deep-sea seamount.</title>
        <authorList>
            <person name="Zhang D.-C."/>
        </authorList>
    </citation>
    <scope>NUCLEOTIDE SEQUENCE [LARGE SCALE GENOMIC DNA]</scope>
    <source>
        <strain evidence="1 2">EC11</strain>
    </source>
</reference>
<organism evidence="1 2">
    <name type="scientific">Flavobacterium jejuense</name>
    <dbReference type="NCBI Taxonomy" id="1544455"/>
    <lineage>
        <taxon>Bacteria</taxon>
        <taxon>Pseudomonadati</taxon>
        <taxon>Bacteroidota</taxon>
        <taxon>Flavobacteriia</taxon>
        <taxon>Flavobacteriales</taxon>
        <taxon>Flavobacteriaceae</taxon>
        <taxon>Flavobacterium</taxon>
    </lineage>
</organism>